<dbReference type="GO" id="GO:0000166">
    <property type="term" value="F:nucleotide binding"/>
    <property type="evidence" value="ECO:0007669"/>
    <property type="project" value="UniProtKB-KW"/>
</dbReference>
<evidence type="ECO:0000256" key="3">
    <source>
        <dbReference type="ARBA" id="ARBA00022777"/>
    </source>
</evidence>
<comment type="similarity">
    <text evidence="4">Belongs to the adenylate kinase family.</text>
</comment>
<dbReference type="InterPro" id="IPR027417">
    <property type="entry name" value="P-loop_NTPase"/>
</dbReference>
<dbReference type="NCBIfam" id="TIGR01351">
    <property type="entry name" value="adk"/>
    <property type="match status" value="1"/>
</dbReference>
<proteinExistence type="inferred from homology"/>
<organism evidence="6 7">
    <name type="scientific">Cichlidogyrus casuarinus</name>
    <dbReference type="NCBI Taxonomy" id="1844966"/>
    <lineage>
        <taxon>Eukaryota</taxon>
        <taxon>Metazoa</taxon>
        <taxon>Spiralia</taxon>
        <taxon>Lophotrochozoa</taxon>
        <taxon>Platyhelminthes</taxon>
        <taxon>Monogenea</taxon>
        <taxon>Monopisthocotylea</taxon>
        <taxon>Dactylogyridea</taxon>
        <taxon>Ancyrocephalidae</taxon>
        <taxon>Cichlidogyrus</taxon>
    </lineage>
</organism>
<protein>
    <submittedName>
        <fullName evidence="6">Adenylate kinase 2</fullName>
    </submittedName>
</protein>
<evidence type="ECO:0000313" key="6">
    <source>
        <dbReference type="EMBL" id="KAL3310702.1"/>
    </source>
</evidence>
<keyword evidence="2" id="KW-0547">Nucleotide-binding</keyword>
<gene>
    <name evidence="6" type="primary">ADK2</name>
    <name evidence="6" type="ORF">Ciccas_010728</name>
</gene>
<dbReference type="Proteomes" id="UP001626550">
    <property type="component" value="Unassembled WGS sequence"/>
</dbReference>
<keyword evidence="7" id="KW-1185">Reference proteome</keyword>
<dbReference type="Pfam" id="PF05191">
    <property type="entry name" value="ADK_lid"/>
    <property type="match status" value="1"/>
</dbReference>
<dbReference type="HAMAP" id="MF_00235">
    <property type="entry name" value="Adenylate_kinase_Adk"/>
    <property type="match status" value="1"/>
</dbReference>
<dbReference type="PRINTS" id="PR00094">
    <property type="entry name" value="ADENYLTKNASE"/>
</dbReference>
<dbReference type="GO" id="GO:0016301">
    <property type="term" value="F:kinase activity"/>
    <property type="evidence" value="ECO:0007669"/>
    <property type="project" value="UniProtKB-KW"/>
</dbReference>
<dbReference type="Gene3D" id="3.40.50.300">
    <property type="entry name" value="P-loop containing nucleotide triphosphate hydrolases"/>
    <property type="match status" value="1"/>
</dbReference>
<dbReference type="InterPro" id="IPR007862">
    <property type="entry name" value="Adenylate_kinase_lid-dom"/>
</dbReference>
<reference evidence="6 7" key="1">
    <citation type="submission" date="2024-11" db="EMBL/GenBank/DDBJ databases">
        <title>Adaptive evolution of stress response genes in parasites aligns with host niche diversity.</title>
        <authorList>
            <person name="Hahn C."/>
            <person name="Resl P."/>
        </authorList>
    </citation>
    <scope>NUCLEOTIDE SEQUENCE [LARGE SCALE GENOMIC DNA]</scope>
    <source>
        <strain evidence="6">EGGRZ-B1_66</strain>
        <tissue evidence="6">Body</tissue>
    </source>
</reference>
<comment type="caution">
    <text evidence="6">The sequence shown here is derived from an EMBL/GenBank/DDBJ whole genome shotgun (WGS) entry which is preliminary data.</text>
</comment>
<evidence type="ECO:0000313" key="7">
    <source>
        <dbReference type="Proteomes" id="UP001626550"/>
    </source>
</evidence>
<dbReference type="InterPro" id="IPR006259">
    <property type="entry name" value="Adenyl_kin_sub"/>
</dbReference>
<dbReference type="NCBIfam" id="NF001381">
    <property type="entry name" value="PRK00279.1-3"/>
    <property type="match status" value="1"/>
</dbReference>
<name>A0ABD2PUZ6_9PLAT</name>
<dbReference type="EMBL" id="JBJKFK010002706">
    <property type="protein sequence ID" value="KAL3310702.1"/>
    <property type="molecule type" value="Genomic_DNA"/>
</dbReference>
<dbReference type="InterPro" id="IPR000850">
    <property type="entry name" value="Adenylat/UMP-CMP_kin"/>
</dbReference>
<dbReference type="InterPro" id="IPR033690">
    <property type="entry name" value="Adenylat_kinase_CS"/>
</dbReference>
<evidence type="ECO:0000256" key="2">
    <source>
        <dbReference type="ARBA" id="ARBA00022741"/>
    </source>
</evidence>
<dbReference type="PANTHER" id="PTHR23359">
    <property type="entry name" value="NUCLEOTIDE KINASE"/>
    <property type="match status" value="1"/>
</dbReference>
<dbReference type="CDD" id="cd01428">
    <property type="entry name" value="ADK"/>
    <property type="match status" value="1"/>
</dbReference>
<dbReference type="PROSITE" id="PS00113">
    <property type="entry name" value="ADENYLATE_KINASE"/>
    <property type="match status" value="1"/>
</dbReference>
<keyword evidence="3 4" id="KW-0418">Kinase</keyword>
<dbReference type="FunFam" id="3.40.50.300:FF:000106">
    <property type="entry name" value="Adenylate kinase mitochondrial"/>
    <property type="match status" value="1"/>
</dbReference>
<dbReference type="SUPFAM" id="SSF52540">
    <property type="entry name" value="P-loop containing nucleoside triphosphate hydrolases"/>
    <property type="match status" value="1"/>
</dbReference>
<feature type="domain" description="Adenylate kinase active site lid" evidence="5">
    <location>
        <begin position="156"/>
        <end position="191"/>
    </location>
</feature>
<accession>A0ABD2PUZ6</accession>
<dbReference type="AlphaFoldDB" id="A0ABD2PUZ6"/>
<dbReference type="Pfam" id="PF00406">
    <property type="entry name" value="ADK"/>
    <property type="match status" value="1"/>
</dbReference>
<sequence length="243" mass="27067">MVLDKTRSEESFFSKFNPFSVKNQHSGSKTNLILLGPPGCGKGTQSTKLVEKFSLCHLSTGDMLRAMIASGSSLGKTIKEITSAGKLVSDEIVCELIDSNLDKPECRNGFILDGFPRTLPQAEKLDKLLEHRKQKLTAVIEFDIPDNVLEHRISGRLIHQPSGRCYHEIDHPPKKPMTDDVTGEPLIRRPDDNVAALQTRLKSYHNATKPLVAYYQTHGVHNRIDATKPMPDTFADILKCLGH</sequence>
<dbReference type="NCBIfam" id="NF011100">
    <property type="entry name" value="PRK14527.1"/>
    <property type="match status" value="1"/>
</dbReference>
<keyword evidence="1 4" id="KW-0808">Transferase</keyword>
<evidence type="ECO:0000259" key="5">
    <source>
        <dbReference type="Pfam" id="PF05191"/>
    </source>
</evidence>
<evidence type="ECO:0000256" key="1">
    <source>
        <dbReference type="ARBA" id="ARBA00022679"/>
    </source>
</evidence>
<evidence type="ECO:0000256" key="4">
    <source>
        <dbReference type="RuleBase" id="RU003330"/>
    </source>
</evidence>